<dbReference type="Proteomes" id="UP001501020">
    <property type="component" value="Unassembled WGS sequence"/>
</dbReference>
<organism evidence="2 3">
    <name type="scientific">Actinomadura napierensis</name>
    <dbReference type="NCBI Taxonomy" id="267854"/>
    <lineage>
        <taxon>Bacteria</taxon>
        <taxon>Bacillati</taxon>
        <taxon>Actinomycetota</taxon>
        <taxon>Actinomycetes</taxon>
        <taxon>Streptosporangiales</taxon>
        <taxon>Thermomonosporaceae</taxon>
        <taxon>Actinomadura</taxon>
    </lineage>
</organism>
<feature type="compositionally biased region" description="Basic residues" evidence="1">
    <location>
        <begin position="14"/>
        <end position="24"/>
    </location>
</feature>
<dbReference type="InterPro" id="IPR015943">
    <property type="entry name" value="WD40/YVTN_repeat-like_dom_sf"/>
</dbReference>
<dbReference type="Gene3D" id="2.130.10.10">
    <property type="entry name" value="YVTN repeat-like/Quinoprotein amine dehydrogenase"/>
    <property type="match status" value="1"/>
</dbReference>
<dbReference type="SUPFAM" id="SSF50998">
    <property type="entry name" value="Quinoprotein alcohol dehydrogenase-like"/>
    <property type="match status" value="1"/>
</dbReference>
<reference evidence="2 3" key="1">
    <citation type="journal article" date="2019" name="Int. J. Syst. Evol. Microbiol.">
        <title>The Global Catalogue of Microorganisms (GCM) 10K type strain sequencing project: providing services to taxonomists for standard genome sequencing and annotation.</title>
        <authorList>
            <consortium name="The Broad Institute Genomics Platform"/>
            <consortium name="The Broad Institute Genome Sequencing Center for Infectious Disease"/>
            <person name="Wu L."/>
            <person name="Ma J."/>
        </authorList>
    </citation>
    <scope>NUCLEOTIDE SEQUENCE [LARGE SCALE GENOMIC DNA]</scope>
    <source>
        <strain evidence="2 3">JCM 13850</strain>
    </source>
</reference>
<name>A0ABN2YXJ1_9ACTN</name>
<protein>
    <recommendedName>
        <fullName evidence="4">WD40 repeat domain-containing protein</fullName>
    </recommendedName>
</protein>
<evidence type="ECO:0000313" key="2">
    <source>
        <dbReference type="EMBL" id="GAA2133865.1"/>
    </source>
</evidence>
<feature type="region of interest" description="Disordered" evidence="1">
    <location>
        <begin position="1"/>
        <end position="29"/>
    </location>
</feature>
<evidence type="ECO:0008006" key="4">
    <source>
        <dbReference type="Google" id="ProtNLM"/>
    </source>
</evidence>
<accession>A0ABN2YXJ1</accession>
<sequence length="178" mass="20018">MRLHLIDAPGPRARSARAHGHRQPRPLTGAEFSDVWEARKKSHTASMRTYGDVAVSGYGRRHDLEQPLPSRKPINDIDIVEVDGHLLFFIAEYGGGAWIWNPAEHVWAKPPLRPPFEQYPDDDDPDVDCVAAELHDDRLIIVSGSENHAMVTWDLRSGELLREVDEEDDPVTSVTVPC</sequence>
<comment type="caution">
    <text evidence="2">The sequence shown here is derived from an EMBL/GenBank/DDBJ whole genome shotgun (WGS) entry which is preliminary data.</text>
</comment>
<dbReference type="RefSeq" id="WP_344265951.1">
    <property type="nucleotide sequence ID" value="NZ_BAAAMR010000019.1"/>
</dbReference>
<dbReference type="EMBL" id="BAAAMR010000019">
    <property type="protein sequence ID" value="GAA2133865.1"/>
    <property type="molecule type" value="Genomic_DNA"/>
</dbReference>
<keyword evidence="3" id="KW-1185">Reference proteome</keyword>
<gene>
    <name evidence="2" type="ORF">GCM10009727_27410</name>
</gene>
<dbReference type="InterPro" id="IPR011047">
    <property type="entry name" value="Quinoprotein_ADH-like_sf"/>
</dbReference>
<evidence type="ECO:0000256" key="1">
    <source>
        <dbReference type="SAM" id="MobiDB-lite"/>
    </source>
</evidence>
<evidence type="ECO:0000313" key="3">
    <source>
        <dbReference type="Proteomes" id="UP001501020"/>
    </source>
</evidence>
<proteinExistence type="predicted"/>